<comment type="caution">
    <text evidence="1">The sequence shown here is derived from an EMBL/GenBank/DDBJ whole genome shotgun (WGS) entry which is preliminary data.</text>
</comment>
<sequence>MYYQESIEYKVDSIYHAKTKEYFNEVYSSYNNGNYRSAMVMLYSVVVCDLIYKLQELSDRYNDSIAVSILEKVKKEQKENPGNPKWETTLITEINERTNLLETQDALNIDYLRKHRHLSAHPVLDQLDMLVKPNKETVRANIMNMLEGILCKAPLLSKKFISTFLEDLISVKDQLIKDNEFENYLNSKYLSKINRPTEEKLFRDIWKFTFRLEDAKTNENRDAIYRALLVLYEKDKVSFNSMIDSDKSYFSHISLENEKILNLIVEFMSLFPLVFNSMEESVKLIIKTKADNSIDIFSKSIFLSESFTKHIEAIISRMESAFIPGQLSDSGQKLLFKVSKEQDAVNQLLDLFIYIFSASRSYDRADINFQNYIFVYGDLFSREHFIKILEAINKNSQLYERRQAWEDNTTLKELINMRFKDEIDFENYPNIRL</sequence>
<dbReference type="RefSeq" id="WP_098175189.1">
    <property type="nucleotide sequence ID" value="NZ_NUEQ01000011.1"/>
</dbReference>
<dbReference type="AlphaFoldDB" id="A0AAX0S5D8"/>
<accession>A0AAX0S5D8</accession>
<proteinExistence type="predicted"/>
<name>A0AAX0S5D8_9BACI</name>
<reference evidence="1 2" key="1">
    <citation type="submission" date="2017-09" db="EMBL/GenBank/DDBJ databases">
        <title>Large-scale bioinformatics analysis of Bacillus genomes uncovers conserved roles of natural products in bacterial physiology.</title>
        <authorList>
            <consortium name="Agbiome Team Llc"/>
            <person name="Bleich R.M."/>
            <person name="Kirk G.J."/>
            <person name="Santa Maria K.C."/>
            <person name="Allen S.E."/>
            <person name="Farag S."/>
            <person name="Shank E.A."/>
            <person name="Bowers A."/>
        </authorList>
    </citation>
    <scope>NUCLEOTIDE SEQUENCE [LARGE SCALE GENOMIC DNA]</scope>
    <source>
        <strain evidence="1 2">AFS003229</strain>
    </source>
</reference>
<evidence type="ECO:0000313" key="2">
    <source>
        <dbReference type="Proteomes" id="UP000220106"/>
    </source>
</evidence>
<protein>
    <submittedName>
        <fullName evidence="1">Uncharacterized protein</fullName>
    </submittedName>
</protein>
<organism evidence="1 2">
    <name type="scientific">Peribacillus butanolivorans</name>
    <dbReference type="NCBI Taxonomy" id="421767"/>
    <lineage>
        <taxon>Bacteria</taxon>
        <taxon>Bacillati</taxon>
        <taxon>Bacillota</taxon>
        <taxon>Bacilli</taxon>
        <taxon>Bacillales</taxon>
        <taxon>Bacillaceae</taxon>
        <taxon>Peribacillus</taxon>
    </lineage>
</organism>
<dbReference type="Proteomes" id="UP000220106">
    <property type="component" value="Unassembled WGS sequence"/>
</dbReference>
<gene>
    <name evidence="1" type="ORF">CN689_05640</name>
</gene>
<evidence type="ECO:0000313" key="1">
    <source>
        <dbReference type="EMBL" id="PEJ35940.1"/>
    </source>
</evidence>
<dbReference type="EMBL" id="NUEQ01000011">
    <property type="protein sequence ID" value="PEJ35940.1"/>
    <property type="molecule type" value="Genomic_DNA"/>
</dbReference>